<feature type="region of interest" description="Disordered" evidence="3">
    <location>
        <begin position="695"/>
        <end position="721"/>
    </location>
</feature>
<evidence type="ECO:0000256" key="1">
    <source>
        <dbReference type="ARBA" id="ARBA00004123"/>
    </source>
</evidence>
<evidence type="ECO:0000256" key="3">
    <source>
        <dbReference type="SAM" id="MobiDB-lite"/>
    </source>
</evidence>
<dbReference type="RefSeq" id="XP_024724228.1">
    <property type="nucleotide sequence ID" value="XM_024861593.1"/>
</dbReference>
<dbReference type="Pfam" id="PF00172">
    <property type="entry name" value="Zn_clus"/>
    <property type="match status" value="1"/>
</dbReference>
<comment type="subcellular location">
    <subcellularLocation>
        <location evidence="1">Nucleus</location>
    </subcellularLocation>
</comment>
<dbReference type="STRING" id="857342.A0A2T3BBG8"/>
<feature type="compositionally biased region" description="Basic residues" evidence="3">
    <location>
        <begin position="1"/>
        <end position="12"/>
    </location>
</feature>
<dbReference type="GO" id="GO:0008270">
    <property type="term" value="F:zinc ion binding"/>
    <property type="evidence" value="ECO:0007669"/>
    <property type="project" value="InterPro"/>
</dbReference>
<reference evidence="5 6" key="1">
    <citation type="journal article" date="2018" name="New Phytol.">
        <title>Comparative genomics and transcriptomics depict ericoid mycorrhizal fungi as versatile saprotrophs and plant mutualists.</title>
        <authorList>
            <person name="Martino E."/>
            <person name="Morin E."/>
            <person name="Grelet G.A."/>
            <person name="Kuo A."/>
            <person name="Kohler A."/>
            <person name="Daghino S."/>
            <person name="Barry K.W."/>
            <person name="Cichocki N."/>
            <person name="Clum A."/>
            <person name="Dockter R.B."/>
            <person name="Hainaut M."/>
            <person name="Kuo R.C."/>
            <person name="LaButti K."/>
            <person name="Lindahl B.D."/>
            <person name="Lindquist E.A."/>
            <person name="Lipzen A."/>
            <person name="Khouja H.R."/>
            <person name="Magnuson J."/>
            <person name="Murat C."/>
            <person name="Ohm R.A."/>
            <person name="Singer S.W."/>
            <person name="Spatafora J.W."/>
            <person name="Wang M."/>
            <person name="Veneault-Fourrey C."/>
            <person name="Henrissat B."/>
            <person name="Grigoriev I.V."/>
            <person name="Martin F.M."/>
            <person name="Perotto S."/>
        </authorList>
    </citation>
    <scope>NUCLEOTIDE SEQUENCE [LARGE SCALE GENOMIC DNA]</scope>
    <source>
        <strain evidence="5 6">ATCC 22711</strain>
    </source>
</reference>
<dbReference type="Proteomes" id="UP000241818">
    <property type="component" value="Unassembled WGS sequence"/>
</dbReference>
<dbReference type="PANTHER" id="PTHR37534:SF10">
    <property type="entry name" value="ZN(II)2CYS6 TRANSCRIPTION FACTOR (EUROFUNG)"/>
    <property type="match status" value="1"/>
</dbReference>
<evidence type="ECO:0000256" key="2">
    <source>
        <dbReference type="ARBA" id="ARBA00023242"/>
    </source>
</evidence>
<dbReference type="OrthoDB" id="5278208at2759"/>
<evidence type="ECO:0000259" key="4">
    <source>
        <dbReference type="PROSITE" id="PS50048"/>
    </source>
</evidence>
<dbReference type="GO" id="GO:0000976">
    <property type="term" value="F:transcription cis-regulatory region binding"/>
    <property type="evidence" value="ECO:0007669"/>
    <property type="project" value="TreeGrafter"/>
</dbReference>
<feature type="region of interest" description="Disordered" evidence="3">
    <location>
        <begin position="62"/>
        <end position="93"/>
    </location>
</feature>
<dbReference type="PROSITE" id="PS50048">
    <property type="entry name" value="ZN2_CY6_FUNGAL_2"/>
    <property type="match status" value="1"/>
</dbReference>
<dbReference type="PROSITE" id="PS00463">
    <property type="entry name" value="ZN2_CY6_FUNGAL_1"/>
    <property type="match status" value="1"/>
</dbReference>
<accession>A0A2T3BBG8</accession>
<dbReference type="AlphaFoldDB" id="A0A2T3BBG8"/>
<sequence>MIPKSNRTRKKSSQGSEQNKHRRTRSGCYTCRSRRVKCDEIHPICERCKKGGRECVYPDISTSTKQGSNSPPQTIQAGAQGSPGSSWDEYEDGLERTPLEATPSEDEIHKMMAANFGTAPKSNAHCSSVSQHMGGQNNTAGTGSETSPPGLDIGASPTPSTEGSVGYLSYQAFGTSRLGTTSSPSVISTNLRIDWSQLPPDLQFYLAYFYQNLTHLHYSLKFDPGNVLKTTFLDAALRNEALLYALVGFSAFQRTLHNSDGKIQDFLQYYNKAVSLLLESLRKGERHNVGTLLAILQLATIEEFLGDWINLLGHQKAAYEILTELYTPQTIMENEMSRVILGWYLRFDALASLMTGSEMVLDREWPSYAQDFFEQQVSRESTNLNWKIELVFAQLRLIAMDMSTVFAKNGKEGITHGQLFEEIEAIGKRIEAWKTQMDPSLQDSRYLVTDFSGAPAFDPDDIVNPYMPGVIYGGPLWVMNVAAIDWHSISLMHLYQTALTIKTQPSRELCLKAYASCQLFESVELWPGSPPGTVLALQSSLGISCSFLPRDQRHSMWARRKLATIESNGYIYPYTFRTKMSEIFRDRSCIDWWLPNDEGYPPIIRSIRKFVEERSSPAIDLPGEDLRDMKQIFASLKLDDARSRLPPFVFKEQGVIPEVAVVGSQTGWAASHLEPGNMQDVEWLNLAEGGAYGLHAGQGPRGLDQNDSAHRLPQRGFPQGG</sequence>
<dbReference type="GeneID" id="36569674"/>
<dbReference type="GO" id="GO:0000981">
    <property type="term" value="F:DNA-binding transcription factor activity, RNA polymerase II-specific"/>
    <property type="evidence" value="ECO:0007669"/>
    <property type="project" value="InterPro"/>
</dbReference>
<gene>
    <name evidence="5" type="ORF">M430DRAFT_115498</name>
</gene>
<dbReference type="SUPFAM" id="SSF57701">
    <property type="entry name" value="Zn2/Cys6 DNA-binding domain"/>
    <property type="match status" value="1"/>
</dbReference>
<feature type="compositionally biased region" description="Polar residues" evidence="3">
    <location>
        <begin position="124"/>
        <end position="147"/>
    </location>
</feature>
<dbReference type="InterPro" id="IPR001138">
    <property type="entry name" value="Zn2Cys6_DnaBD"/>
</dbReference>
<protein>
    <recommendedName>
        <fullName evidence="4">Zn(2)-C6 fungal-type domain-containing protein</fullName>
    </recommendedName>
</protein>
<keyword evidence="6" id="KW-1185">Reference proteome</keyword>
<feature type="region of interest" description="Disordered" evidence="3">
    <location>
        <begin position="124"/>
        <end position="148"/>
    </location>
</feature>
<dbReference type="Pfam" id="PF11951">
    <property type="entry name" value="Fungal_trans_2"/>
    <property type="match status" value="1"/>
</dbReference>
<evidence type="ECO:0000313" key="5">
    <source>
        <dbReference type="EMBL" id="PSS25629.1"/>
    </source>
</evidence>
<dbReference type="InterPro" id="IPR021858">
    <property type="entry name" value="Fun_TF"/>
</dbReference>
<dbReference type="EMBL" id="KZ679007">
    <property type="protein sequence ID" value="PSS25629.1"/>
    <property type="molecule type" value="Genomic_DNA"/>
</dbReference>
<feature type="domain" description="Zn(2)-C6 fungal-type" evidence="4">
    <location>
        <begin position="27"/>
        <end position="57"/>
    </location>
</feature>
<dbReference type="CDD" id="cd00067">
    <property type="entry name" value="GAL4"/>
    <property type="match status" value="1"/>
</dbReference>
<dbReference type="Gene3D" id="4.10.240.10">
    <property type="entry name" value="Zn(2)-C6 fungal-type DNA-binding domain"/>
    <property type="match status" value="1"/>
</dbReference>
<dbReference type="PANTHER" id="PTHR37534">
    <property type="entry name" value="TRANSCRIPTIONAL ACTIVATOR PROTEIN UGA3"/>
    <property type="match status" value="1"/>
</dbReference>
<feature type="compositionally biased region" description="Polar residues" evidence="3">
    <location>
        <begin position="62"/>
        <end position="85"/>
    </location>
</feature>
<dbReference type="SMART" id="SM00066">
    <property type="entry name" value="GAL4"/>
    <property type="match status" value="1"/>
</dbReference>
<evidence type="ECO:0000313" key="6">
    <source>
        <dbReference type="Proteomes" id="UP000241818"/>
    </source>
</evidence>
<dbReference type="GO" id="GO:0005634">
    <property type="term" value="C:nucleus"/>
    <property type="evidence" value="ECO:0007669"/>
    <property type="project" value="UniProtKB-SubCell"/>
</dbReference>
<dbReference type="InParanoid" id="A0A2T3BBG8"/>
<organism evidence="5 6">
    <name type="scientific">Amorphotheca resinae ATCC 22711</name>
    <dbReference type="NCBI Taxonomy" id="857342"/>
    <lineage>
        <taxon>Eukaryota</taxon>
        <taxon>Fungi</taxon>
        <taxon>Dikarya</taxon>
        <taxon>Ascomycota</taxon>
        <taxon>Pezizomycotina</taxon>
        <taxon>Leotiomycetes</taxon>
        <taxon>Helotiales</taxon>
        <taxon>Amorphothecaceae</taxon>
        <taxon>Amorphotheca</taxon>
    </lineage>
</organism>
<keyword evidence="2" id="KW-0539">Nucleus</keyword>
<proteinExistence type="predicted"/>
<dbReference type="InterPro" id="IPR036864">
    <property type="entry name" value="Zn2-C6_fun-type_DNA-bd_sf"/>
</dbReference>
<feature type="region of interest" description="Disordered" evidence="3">
    <location>
        <begin position="1"/>
        <end position="26"/>
    </location>
</feature>
<name>A0A2T3BBG8_AMORE</name>
<dbReference type="GO" id="GO:0045944">
    <property type="term" value="P:positive regulation of transcription by RNA polymerase II"/>
    <property type="evidence" value="ECO:0007669"/>
    <property type="project" value="TreeGrafter"/>
</dbReference>